<reference evidence="2" key="2">
    <citation type="journal article" date="2018" name="Appl. Environ. Microbiol.">
        <title>Genome Analysis of Fimbriiglobus ruber SP5(T), a Planctomycete with Confirmed Chitinolytic Capability.</title>
        <authorList>
            <person name="Ravin N.V."/>
            <person name="Rakitin A.L."/>
            <person name="Ivanova A.A."/>
            <person name="Beletsky A.V."/>
            <person name="Kulichevskaya I.S."/>
            <person name="Mardanov A.V."/>
            <person name="Dedysh S.N."/>
        </authorList>
    </citation>
    <scope>NUCLEOTIDE SEQUENCE</scope>
    <source>
        <strain evidence="2">SP5</strain>
    </source>
</reference>
<reference evidence="3" key="1">
    <citation type="submission" date="2017-06" db="EMBL/GenBank/DDBJ databases">
        <title>Genome analysis of Fimbriiglobus ruber SP5, the first member of the order Planctomycetales with confirmed chitinolytic capability.</title>
        <authorList>
            <person name="Ravin N.V."/>
            <person name="Rakitin A.L."/>
            <person name="Ivanova A.A."/>
            <person name="Beletsky A.V."/>
            <person name="Kulichevskaya I.S."/>
            <person name="Mardanov A.V."/>
            <person name="Dedysh S.N."/>
        </authorList>
    </citation>
    <scope>NUCLEOTIDE SEQUENCE [LARGE SCALE GENOMIC DNA]</scope>
    <source>
        <strain evidence="3">SP5</strain>
    </source>
</reference>
<dbReference type="Proteomes" id="UP000214646">
    <property type="component" value="Unassembled WGS sequence"/>
</dbReference>
<protein>
    <submittedName>
        <fullName evidence="2">Uncharacterized protein</fullName>
    </submittedName>
</protein>
<dbReference type="EMBL" id="NIDE01000005">
    <property type="protein sequence ID" value="OWK42428.1"/>
    <property type="molecule type" value="Genomic_DNA"/>
</dbReference>
<keyword evidence="3" id="KW-1185">Reference proteome</keyword>
<comment type="caution">
    <text evidence="2">The sequence shown here is derived from an EMBL/GenBank/DDBJ whole genome shotgun (WGS) entry which is preliminary data.</text>
</comment>
<evidence type="ECO:0000313" key="1">
    <source>
        <dbReference type="EMBL" id="OWK35216.1"/>
    </source>
</evidence>
<proteinExistence type="predicted"/>
<sequence length="46" mass="5341">MSSVRVTGRNLHDMHRELTLGRRESIRPRDNVTEIDIKAWSPPGKK</sequence>
<accession>A0A225DV67</accession>
<evidence type="ECO:0000313" key="2">
    <source>
        <dbReference type="EMBL" id="OWK42428.1"/>
    </source>
</evidence>
<name>A0A225DV67_9BACT</name>
<dbReference type="EMBL" id="NIDE01000019">
    <property type="protein sequence ID" value="OWK35216.1"/>
    <property type="molecule type" value="Genomic_DNA"/>
</dbReference>
<dbReference type="AlphaFoldDB" id="A0A225DV67"/>
<evidence type="ECO:0000313" key="3">
    <source>
        <dbReference type="Proteomes" id="UP000214646"/>
    </source>
</evidence>
<gene>
    <name evidence="2" type="ORF">FRUB_04506</name>
    <name evidence="1" type="ORF">FRUB_10058</name>
</gene>
<organism evidence="2 3">
    <name type="scientific">Fimbriiglobus ruber</name>
    <dbReference type="NCBI Taxonomy" id="1908690"/>
    <lineage>
        <taxon>Bacteria</taxon>
        <taxon>Pseudomonadati</taxon>
        <taxon>Planctomycetota</taxon>
        <taxon>Planctomycetia</taxon>
        <taxon>Gemmatales</taxon>
        <taxon>Gemmataceae</taxon>
        <taxon>Fimbriiglobus</taxon>
    </lineage>
</organism>